<accession>A0A0A9AVB2</accession>
<evidence type="ECO:0000313" key="1">
    <source>
        <dbReference type="EMBL" id="JAD51027.1"/>
    </source>
</evidence>
<name>A0A0A9AVB2_ARUDO</name>
<reference evidence="1" key="1">
    <citation type="submission" date="2014-09" db="EMBL/GenBank/DDBJ databases">
        <authorList>
            <person name="Magalhaes I.L.F."/>
            <person name="Oliveira U."/>
            <person name="Santos F.R."/>
            <person name="Vidigal T.H.D.A."/>
            <person name="Brescovit A.D."/>
            <person name="Santos A.J."/>
        </authorList>
    </citation>
    <scope>NUCLEOTIDE SEQUENCE</scope>
    <source>
        <tissue evidence="1">Shoot tissue taken approximately 20 cm above the soil surface</tissue>
    </source>
</reference>
<dbReference type="EMBL" id="GBRH01246868">
    <property type="protein sequence ID" value="JAD51027.1"/>
    <property type="molecule type" value="Transcribed_RNA"/>
</dbReference>
<proteinExistence type="predicted"/>
<organism evidence="1">
    <name type="scientific">Arundo donax</name>
    <name type="common">Giant reed</name>
    <name type="synonym">Donax arundinaceus</name>
    <dbReference type="NCBI Taxonomy" id="35708"/>
    <lineage>
        <taxon>Eukaryota</taxon>
        <taxon>Viridiplantae</taxon>
        <taxon>Streptophyta</taxon>
        <taxon>Embryophyta</taxon>
        <taxon>Tracheophyta</taxon>
        <taxon>Spermatophyta</taxon>
        <taxon>Magnoliopsida</taxon>
        <taxon>Liliopsida</taxon>
        <taxon>Poales</taxon>
        <taxon>Poaceae</taxon>
        <taxon>PACMAD clade</taxon>
        <taxon>Arundinoideae</taxon>
        <taxon>Arundineae</taxon>
        <taxon>Arundo</taxon>
    </lineage>
</organism>
<dbReference type="AlphaFoldDB" id="A0A0A9AVB2"/>
<sequence>MLKQTSMHKFFVFLAVKRCVKFRHLLFSIWQEN</sequence>
<reference evidence="1" key="2">
    <citation type="journal article" date="2015" name="Data Brief">
        <title>Shoot transcriptome of the giant reed, Arundo donax.</title>
        <authorList>
            <person name="Barrero R.A."/>
            <person name="Guerrero F.D."/>
            <person name="Moolhuijzen P."/>
            <person name="Goolsby J.A."/>
            <person name="Tidwell J."/>
            <person name="Bellgard S.E."/>
            <person name="Bellgard M.I."/>
        </authorList>
    </citation>
    <scope>NUCLEOTIDE SEQUENCE</scope>
    <source>
        <tissue evidence="1">Shoot tissue taken approximately 20 cm above the soil surface</tissue>
    </source>
</reference>
<protein>
    <submittedName>
        <fullName evidence="1">Uncharacterized protein</fullName>
    </submittedName>
</protein>